<keyword evidence="2" id="KW-0539">Nucleus</keyword>
<dbReference type="InterPro" id="IPR036600">
    <property type="entry name" value="PAH_sf"/>
</dbReference>
<accession>A0A9P9FRH7</accession>
<dbReference type="Proteomes" id="UP000738349">
    <property type="component" value="Unassembled WGS sequence"/>
</dbReference>
<dbReference type="OrthoDB" id="4996232at2759"/>
<keyword evidence="4" id="KW-1185">Reference proteome</keyword>
<reference evidence="3" key="1">
    <citation type="journal article" date="2021" name="Nat. Commun.">
        <title>Genetic determinants of endophytism in the Arabidopsis root mycobiome.</title>
        <authorList>
            <person name="Mesny F."/>
            <person name="Miyauchi S."/>
            <person name="Thiergart T."/>
            <person name="Pickel B."/>
            <person name="Atanasova L."/>
            <person name="Karlsson M."/>
            <person name="Huettel B."/>
            <person name="Barry K.W."/>
            <person name="Haridas S."/>
            <person name="Chen C."/>
            <person name="Bauer D."/>
            <person name="Andreopoulos W."/>
            <person name="Pangilinan J."/>
            <person name="LaButti K."/>
            <person name="Riley R."/>
            <person name="Lipzen A."/>
            <person name="Clum A."/>
            <person name="Drula E."/>
            <person name="Henrissat B."/>
            <person name="Kohler A."/>
            <person name="Grigoriev I.V."/>
            <person name="Martin F.M."/>
            <person name="Hacquard S."/>
        </authorList>
    </citation>
    <scope>NUCLEOTIDE SEQUENCE</scope>
    <source>
        <strain evidence="3">MPI-CAGE-AT-0147</strain>
    </source>
</reference>
<sequence>MVTPSKPSEENDGSKRAADFHNAMLTQPGYADDTMFFVVRFMNTVKQKLRECDAEEFFECYHQFNILWGESQEAEAPGGSASRYERQQELRSRALEKIKDYPDLVRDFDRFLTNGRAVIRILTSMRQAK</sequence>
<proteinExistence type="predicted"/>
<evidence type="ECO:0000256" key="2">
    <source>
        <dbReference type="ARBA" id="ARBA00023242"/>
    </source>
</evidence>
<dbReference type="EMBL" id="JAGMUV010000001">
    <property type="protein sequence ID" value="KAH7175355.1"/>
    <property type="molecule type" value="Genomic_DNA"/>
</dbReference>
<name>A0A9P9FRH7_9HYPO</name>
<comment type="caution">
    <text evidence="3">The sequence shown here is derived from an EMBL/GenBank/DDBJ whole genome shotgun (WGS) entry which is preliminary data.</text>
</comment>
<evidence type="ECO:0000313" key="4">
    <source>
        <dbReference type="Proteomes" id="UP000738349"/>
    </source>
</evidence>
<organism evidence="3 4">
    <name type="scientific">Dactylonectria macrodidyma</name>
    <dbReference type="NCBI Taxonomy" id="307937"/>
    <lineage>
        <taxon>Eukaryota</taxon>
        <taxon>Fungi</taxon>
        <taxon>Dikarya</taxon>
        <taxon>Ascomycota</taxon>
        <taxon>Pezizomycotina</taxon>
        <taxon>Sordariomycetes</taxon>
        <taxon>Hypocreomycetidae</taxon>
        <taxon>Hypocreales</taxon>
        <taxon>Nectriaceae</taxon>
        <taxon>Dactylonectria</taxon>
    </lineage>
</organism>
<dbReference type="GO" id="GO:0005634">
    <property type="term" value="C:nucleus"/>
    <property type="evidence" value="ECO:0007669"/>
    <property type="project" value="UniProtKB-SubCell"/>
</dbReference>
<evidence type="ECO:0000256" key="1">
    <source>
        <dbReference type="ARBA" id="ARBA00004123"/>
    </source>
</evidence>
<dbReference type="AlphaFoldDB" id="A0A9P9FRH7"/>
<gene>
    <name evidence="3" type="ORF">EDB81DRAFT_750905</name>
</gene>
<dbReference type="GO" id="GO:0006355">
    <property type="term" value="P:regulation of DNA-templated transcription"/>
    <property type="evidence" value="ECO:0007669"/>
    <property type="project" value="InterPro"/>
</dbReference>
<dbReference type="SUPFAM" id="SSF47762">
    <property type="entry name" value="PAH2 domain"/>
    <property type="match status" value="1"/>
</dbReference>
<evidence type="ECO:0000313" key="3">
    <source>
        <dbReference type="EMBL" id="KAH7175355.1"/>
    </source>
</evidence>
<comment type="subcellular location">
    <subcellularLocation>
        <location evidence="1">Nucleus</location>
    </subcellularLocation>
</comment>
<protein>
    <submittedName>
        <fullName evidence="3">Uncharacterized protein</fullName>
    </submittedName>
</protein>